<evidence type="ECO:0000256" key="1">
    <source>
        <dbReference type="SAM" id="MobiDB-lite"/>
    </source>
</evidence>
<dbReference type="EMBL" id="VVIM01000001">
    <property type="protein sequence ID" value="KAB0803256.1"/>
    <property type="molecule type" value="Genomic_DNA"/>
</dbReference>
<dbReference type="InterPro" id="IPR057191">
    <property type="entry name" value="DUF7869"/>
</dbReference>
<dbReference type="PANTHER" id="PTHR10773:SF19">
    <property type="match status" value="1"/>
</dbReference>
<proteinExistence type="predicted"/>
<dbReference type="AlphaFoldDB" id="A0A5N4B119"/>
<name>A0A5N4B119_PHOPY</name>
<dbReference type="Pfam" id="PF25273">
    <property type="entry name" value="DUF7869"/>
    <property type="match status" value="1"/>
</dbReference>
<comment type="caution">
    <text evidence="3">The sequence shown here is derived from an EMBL/GenBank/DDBJ whole genome shotgun (WGS) entry which is preliminary data.</text>
</comment>
<feature type="compositionally biased region" description="Polar residues" evidence="1">
    <location>
        <begin position="138"/>
        <end position="157"/>
    </location>
</feature>
<dbReference type="InParanoid" id="A0A5N4B119"/>
<reference evidence="3 4" key="1">
    <citation type="journal article" date="2018" name="Elife">
        <title>Firefly genomes illuminate parallel origins of bioluminescence in beetles.</title>
        <authorList>
            <person name="Fallon T.R."/>
            <person name="Lower S.E."/>
            <person name="Chang C.H."/>
            <person name="Bessho-Uehara M."/>
            <person name="Martin G.J."/>
            <person name="Bewick A.J."/>
            <person name="Behringer M."/>
            <person name="Debat H.J."/>
            <person name="Wong I."/>
            <person name="Day J.C."/>
            <person name="Suvorov A."/>
            <person name="Silva C.J."/>
            <person name="Stanger-Hall K.F."/>
            <person name="Hall D.W."/>
            <person name="Schmitz R.J."/>
            <person name="Nelson D.R."/>
            <person name="Lewis S.M."/>
            <person name="Shigenobu S."/>
            <person name="Bybee S.M."/>
            <person name="Larracuente A.M."/>
            <person name="Oba Y."/>
            <person name="Weng J.K."/>
        </authorList>
    </citation>
    <scope>NUCLEOTIDE SEQUENCE [LARGE SCALE GENOMIC DNA]</scope>
    <source>
        <strain evidence="3">1611_PpyrPB1</strain>
        <tissue evidence="3">Whole body</tissue>
    </source>
</reference>
<feature type="domain" description="DUF7869" evidence="2">
    <location>
        <begin position="505"/>
        <end position="595"/>
    </location>
</feature>
<evidence type="ECO:0000259" key="2">
    <source>
        <dbReference type="Pfam" id="PF25273"/>
    </source>
</evidence>
<accession>A0A5N4B119</accession>
<feature type="region of interest" description="Disordered" evidence="1">
    <location>
        <begin position="120"/>
        <end position="160"/>
    </location>
</feature>
<evidence type="ECO:0000313" key="4">
    <source>
        <dbReference type="Proteomes" id="UP000327044"/>
    </source>
</evidence>
<feature type="compositionally biased region" description="Basic and acidic residues" evidence="1">
    <location>
        <begin position="12"/>
        <end position="29"/>
    </location>
</feature>
<gene>
    <name evidence="3" type="ORF">PPYR_00226</name>
</gene>
<dbReference type="PANTHER" id="PTHR10773">
    <property type="entry name" value="DNA-DIRECTED RNA POLYMERASES I, II, AND III SUBUNIT RPABC2"/>
    <property type="match status" value="1"/>
</dbReference>
<feature type="region of interest" description="Disordered" evidence="1">
    <location>
        <begin position="12"/>
        <end position="33"/>
    </location>
</feature>
<sequence>MSRAKKLVKLALDKDNIENEDPKESENTSKPKKTYAELQNCQLVPNVILQEYSTNQPFLLDLEVDFSKYNDPIFGLEAHNNSTTLDLPGCSGNTAVSEISNGHVVTPLDDQQAEEINNDAAIFDSDDSINDKDYTPSGDDSSSPENTSSEIEVNPNNDVEKRIIAEAQDEKKKPRKIIARPETWKRNVKKMRVNSGLPYVSEGNREIPGKRLKPPCTTKCRSACTTKFTDADRLTIHTCFWKQGDNALQRQFVSSHMETLKVKYRRAIEGSNRSENLCYYLTLRGIKIQVCKTFFMNTLDIGDKFIRTTWKKSNGNALIERDRRGNFNKRETINTSIKEKIVAHINSFERIESHYLRAQTTREYIDGSLTIAQMYRYYKSEQEAEGLPVAKKCTYEHIFKTQFNISFFQPKKDQCAICETFKNSDTDERLSLQKGYERHINNKIKSREEKARDVEKGKQDSSFKIACFDLQAVLPTPCGDVSTFYYKCRLNCLNFTVFEIPSKRGFCYFWHEAIANRGANEIATCILHYLKTECKGKDVIFYSDNCVGQNKNKMIVSMYLCAVNKFDVKSITHKFLTVGHTQNEGDSMHASIERQKRRVLRSGPIYVPSQWAPIIRAAKKEGTPYIVNELATEDFLDFKKFSDTIGKNFSINSKQEKVVWNEIQVLRVEKNYPTSFFYKTDFDFLEYEQINIQEKLRRCIDISACYPEKAFVKAPSISQKTKEHLAYLCAKNAIKKVYHGFYNNIIGEK</sequence>
<evidence type="ECO:0000313" key="3">
    <source>
        <dbReference type="EMBL" id="KAB0803256.1"/>
    </source>
</evidence>
<keyword evidence="4" id="KW-1185">Reference proteome</keyword>
<organism evidence="3 4">
    <name type="scientific">Photinus pyralis</name>
    <name type="common">Common eastern firefly</name>
    <name type="synonym">Lampyris pyralis</name>
    <dbReference type="NCBI Taxonomy" id="7054"/>
    <lineage>
        <taxon>Eukaryota</taxon>
        <taxon>Metazoa</taxon>
        <taxon>Ecdysozoa</taxon>
        <taxon>Arthropoda</taxon>
        <taxon>Hexapoda</taxon>
        <taxon>Insecta</taxon>
        <taxon>Pterygota</taxon>
        <taxon>Neoptera</taxon>
        <taxon>Endopterygota</taxon>
        <taxon>Coleoptera</taxon>
        <taxon>Polyphaga</taxon>
        <taxon>Elateriformia</taxon>
        <taxon>Elateroidea</taxon>
        <taxon>Lampyridae</taxon>
        <taxon>Lampyrinae</taxon>
        <taxon>Photinus</taxon>
    </lineage>
</organism>
<protein>
    <recommendedName>
        <fullName evidence="2">DUF7869 domain-containing protein</fullName>
    </recommendedName>
</protein>
<dbReference type="OrthoDB" id="434783at2759"/>
<dbReference type="Proteomes" id="UP000327044">
    <property type="component" value="Unassembled WGS sequence"/>
</dbReference>